<dbReference type="InterPro" id="IPR050951">
    <property type="entry name" value="Retrovirus_Pol_polyprotein"/>
</dbReference>
<dbReference type="InterPro" id="IPR001584">
    <property type="entry name" value="Integrase_cat-core"/>
</dbReference>
<dbReference type="PANTHER" id="PTHR37984">
    <property type="entry name" value="PROTEIN CBG26694"/>
    <property type="match status" value="1"/>
</dbReference>
<reference evidence="4" key="1">
    <citation type="submission" date="2019-08" db="EMBL/GenBank/DDBJ databases">
        <title>The improved chromosome-level genome for the pearl oyster Pinctada fucata martensii using PacBio sequencing and Hi-C.</title>
        <authorList>
            <person name="Zheng Z."/>
        </authorList>
    </citation>
    <scope>NUCLEOTIDE SEQUENCE</scope>
    <source>
        <strain evidence="4">ZZ-2019</strain>
        <tissue evidence="4">Adductor muscle</tissue>
    </source>
</reference>
<evidence type="ECO:0000259" key="2">
    <source>
        <dbReference type="PROSITE" id="PS50878"/>
    </source>
</evidence>
<dbReference type="Pfam" id="PF00078">
    <property type="entry name" value="RVT_1"/>
    <property type="match status" value="1"/>
</dbReference>
<gene>
    <name evidence="4" type="ORF">FSP39_012861</name>
</gene>
<protein>
    <recommendedName>
        <fullName evidence="6">Endonuclease</fullName>
    </recommendedName>
</protein>
<dbReference type="Gene3D" id="3.10.10.10">
    <property type="entry name" value="HIV Type 1 Reverse Transcriptase, subunit A, domain 1"/>
    <property type="match status" value="1"/>
</dbReference>
<feature type="region of interest" description="Disordered" evidence="1">
    <location>
        <begin position="258"/>
        <end position="294"/>
    </location>
</feature>
<dbReference type="CDD" id="cd01647">
    <property type="entry name" value="RT_LTR"/>
    <property type="match status" value="1"/>
</dbReference>
<dbReference type="GO" id="GO:0015074">
    <property type="term" value="P:DNA integration"/>
    <property type="evidence" value="ECO:0007669"/>
    <property type="project" value="InterPro"/>
</dbReference>
<dbReference type="CDD" id="cd09274">
    <property type="entry name" value="RNase_HI_RT_Ty3"/>
    <property type="match status" value="1"/>
</dbReference>
<evidence type="ECO:0000313" key="5">
    <source>
        <dbReference type="Proteomes" id="UP001186944"/>
    </source>
</evidence>
<sequence>MSSPQLRTLPEFNPADPNTTAKEWEAYKRSFLVHLDALGLDEKPGKRKVGVLLANMGNEAIKIYDSFTWAPRVEGNADNNKPDVPAEDKHDLDTVFKKFDTHFGVHNYRNIKRQEFLNTKRGNKSIMDYITELKKKAEYCEYGDQREGLICDMIINGVNDRKCTEKLMEIPAAQLTLDKVIQTCRQVELTKAHIDTLDAENPHVNYVKPKQKVGYQGTHPYCDKCTKHHALRTCPAFNKQCNICGMRGHFKASPICKGTQHAPRSSRFPRRGTSGRGSFSRGYSHSRGRGRSGYRQNVHFTESVDTVDVAQPNTHDDMHVGEMFDQCTIHDVYAADSNVLNDTSRSSSDSDWSVTFDVKGINLTLEIDTGARCNVIAKSIAEKFTAIAPIGKANNYINGISGHLVEPVGQIILPCRHNGKLMNLMFQILDTERPICLLGRPDSVRYNLVMRVNSVTSCIEDLIGSFSDVVGEEIGCLPGEYEIKVDSSVQPVVHAPRPVPVAMRDQVKRELDNLVRCGIIASVTEPTEWVSSMVCVRKKNGRVRICLDPTDLNKAVLREHFPMNSIEDIVTRVHGSKVFSTLDANMGYFQIRLAQKSSMLTTFNTPFGRYRYLRMPMGLKCAAEVFQREMINHFGGIEGVEVVIDDILIHGTNMEQHNARLRTVLQKARSINLKLNKAKCVIGKPEVNYVGHLLTGDGLKPTPERVRAITEMRVPENHAELETILGMLAYVAKFIPKLSELNAPLRALKTQEQYVWTPEVDQAFRDVKNALTSTDVLRYFDASKPLTLSVDASQQGLGAAVIQNHGVVAYASRALTPAEQRYAQIEKEMLAVVFGCERFHKLIYGKSDVTIESDHKPLESIMKKPIHSAPMRIQKMMLKLQPYEFTLIHVKGKDLGLADCLSRLPLPETCQSMDDEVMVFPVETLTSSSHDVIVEATKRDDQLQLLKRVISDGWPDKRSEVPLEVLPFWDVRDELSTYNGVIYRGERVVIPSELRATTLKTIHSSHMGMTKCKQRARELVYWPGMNKQIEDTVSRCSACLKYQNKPQKEPMIIHPLPSLPWSKVGADLFEYDGQHYLILVDYYSNFIEVAPLARNLTSRHVIQHVKDNIARYGIMDTLVSDNGPQFASAEFKSFAQTYGFEHITSSPLYPKSNGLAEKSVQTVKNLIKKCSDSGDDIYLALLDLRNTPRDDEMGSPMQRLMGRRAKTRLPISENLRKPSSINPSVVSNRLMDYRQKQKFYYDQNAKERAQCREGDSVRIHTPDGWKPAEYIKQSSEPRSHIVKAGSSGRLYRRNNSMLLKTQEDPHIIQEHKEAGNKVVSPEAQSVQPKFAPPQPQSVVTKPAQSANEHIPKDPSPKQLTTRSGRVIRKPSYLSDYST</sequence>
<dbReference type="InterPro" id="IPR041588">
    <property type="entry name" value="Integrase_H2C2"/>
</dbReference>
<name>A0AA88XHQ2_PINIB</name>
<dbReference type="Gene3D" id="1.10.340.70">
    <property type="match status" value="1"/>
</dbReference>
<dbReference type="Proteomes" id="UP001186944">
    <property type="component" value="Unassembled WGS sequence"/>
</dbReference>
<dbReference type="FunFam" id="3.30.70.270:FF:000063">
    <property type="entry name" value="Zinc knuckle domaincontaining protein"/>
    <property type="match status" value="1"/>
</dbReference>
<dbReference type="PROSITE" id="PS50994">
    <property type="entry name" value="INTEGRASE"/>
    <property type="match status" value="1"/>
</dbReference>
<dbReference type="Pfam" id="PF17921">
    <property type="entry name" value="Integrase_H2C2"/>
    <property type="match status" value="1"/>
</dbReference>
<evidence type="ECO:0008006" key="6">
    <source>
        <dbReference type="Google" id="ProtNLM"/>
    </source>
</evidence>
<dbReference type="PANTHER" id="PTHR37984:SF8">
    <property type="entry name" value="CCHC-TYPE DOMAIN-CONTAINING PROTEIN"/>
    <property type="match status" value="1"/>
</dbReference>
<evidence type="ECO:0000313" key="4">
    <source>
        <dbReference type="EMBL" id="KAK3083061.1"/>
    </source>
</evidence>
<dbReference type="Gene3D" id="3.30.420.10">
    <property type="entry name" value="Ribonuclease H-like superfamily/Ribonuclease H"/>
    <property type="match status" value="1"/>
</dbReference>
<dbReference type="InterPro" id="IPR036397">
    <property type="entry name" value="RNaseH_sf"/>
</dbReference>
<dbReference type="SUPFAM" id="SSF56672">
    <property type="entry name" value="DNA/RNA polymerases"/>
    <property type="match status" value="1"/>
</dbReference>
<feature type="domain" description="Reverse transcriptase" evidence="2">
    <location>
        <begin position="517"/>
        <end position="694"/>
    </location>
</feature>
<dbReference type="EMBL" id="VSWD01000014">
    <property type="protein sequence ID" value="KAK3083061.1"/>
    <property type="molecule type" value="Genomic_DNA"/>
</dbReference>
<dbReference type="InterPro" id="IPR021109">
    <property type="entry name" value="Peptidase_aspartic_dom_sf"/>
</dbReference>
<evidence type="ECO:0000256" key="1">
    <source>
        <dbReference type="SAM" id="MobiDB-lite"/>
    </source>
</evidence>
<dbReference type="FunFam" id="1.10.340.70:FF:000003">
    <property type="entry name" value="Protein CBG25708"/>
    <property type="match status" value="1"/>
</dbReference>
<dbReference type="SUPFAM" id="SSF53098">
    <property type="entry name" value="Ribonuclease H-like"/>
    <property type="match status" value="1"/>
</dbReference>
<dbReference type="GO" id="GO:0003676">
    <property type="term" value="F:nucleic acid binding"/>
    <property type="evidence" value="ECO:0007669"/>
    <property type="project" value="InterPro"/>
</dbReference>
<evidence type="ECO:0000259" key="3">
    <source>
        <dbReference type="PROSITE" id="PS50994"/>
    </source>
</evidence>
<proteinExistence type="predicted"/>
<dbReference type="Pfam" id="PF17919">
    <property type="entry name" value="RT_RNaseH_2"/>
    <property type="match status" value="1"/>
</dbReference>
<dbReference type="InterPro" id="IPR012337">
    <property type="entry name" value="RNaseH-like_sf"/>
</dbReference>
<dbReference type="InterPro" id="IPR000477">
    <property type="entry name" value="RT_dom"/>
</dbReference>
<dbReference type="PROSITE" id="PS50878">
    <property type="entry name" value="RT_POL"/>
    <property type="match status" value="1"/>
</dbReference>
<keyword evidence="5" id="KW-1185">Reference proteome</keyword>
<dbReference type="InterPro" id="IPR043502">
    <property type="entry name" value="DNA/RNA_pol_sf"/>
</dbReference>
<feature type="domain" description="Integrase catalytic" evidence="3">
    <location>
        <begin position="1056"/>
        <end position="1226"/>
    </location>
</feature>
<dbReference type="FunFam" id="3.30.420.10:FF:000063">
    <property type="entry name" value="Retrovirus-related Pol polyprotein from transposon 297-like Protein"/>
    <property type="match status" value="1"/>
</dbReference>
<dbReference type="Gene3D" id="3.30.70.270">
    <property type="match status" value="2"/>
</dbReference>
<feature type="region of interest" description="Disordered" evidence="1">
    <location>
        <begin position="1314"/>
        <end position="1378"/>
    </location>
</feature>
<dbReference type="InterPro" id="IPR041577">
    <property type="entry name" value="RT_RNaseH_2"/>
</dbReference>
<feature type="compositionally biased region" description="Polar residues" evidence="1">
    <location>
        <begin position="1336"/>
        <end position="1347"/>
    </location>
</feature>
<organism evidence="4 5">
    <name type="scientific">Pinctada imbricata</name>
    <name type="common">Atlantic pearl-oyster</name>
    <name type="synonym">Pinctada martensii</name>
    <dbReference type="NCBI Taxonomy" id="66713"/>
    <lineage>
        <taxon>Eukaryota</taxon>
        <taxon>Metazoa</taxon>
        <taxon>Spiralia</taxon>
        <taxon>Lophotrochozoa</taxon>
        <taxon>Mollusca</taxon>
        <taxon>Bivalvia</taxon>
        <taxon>Autobranchia</taxon>
        <taxon>Pteriomorphia</taxon>
        <taxon>Pterioida</taxon>
        <taxon>Pterioidea</taxon>
        <taxon>Pteriidae</taxon>
        <taxon>Pinctada</taxon>
    </lineage>
</organism>
<dbReference type="Pfam" id="PF00665">
    <property type="entry name" value="rve"/>
    <property type="match status" value="1"/>
</dbReference>
<dbReference type="FunFam" id="3.10.20.370:FF:000001">
    <property type="entry name" value="Retrovirus-related Pol polyprotein from transposon 17.6-like protein"/>
    <property type="match status" value="1"/>
</dbReference>
<comment type="caution">
    <text evidence="4">The sequence shown here is derived from an EMBL/GenBank/DDBJ whole genome shotgun (WGS) entry which is preliminary data.</text>
</comment>
<dbReference type="SUPFAM" id="SSF50630">
    <property type="entry name" value="Acid proteases"/>
    <property type="match status" value="1"/>
</dbReference>
<dbReference type="FunFam" id="3.10.10.10:FF:000003">
    <property type="entry name" value="Retrovirus-related Pol polyprotein from transposon 297-like Protein"/>
    <property type="match status" value="1"/>
</dbReference>
<accession>A0AA88XHQ2</accession>
<dbReference type="InterPro" id="IPR043128">
    <property type="entry name" value="Rev_trsase/Diguanyl_cyclase"/>
</dbReference>